<dbReference type="EMBL" id="CAJNDS010000185">
    <property type="protein sequence ID" value="CAE7024177.1"/>
    <property type="molecule type" value="Genomic_DNA"/>
</dbReference>
<feature type="region of interest" description="Disordered" evidence="1">
    <location>
        <begin position="90"/>
        <end position="111"/>
    </location>
</feature>
<keyword evidence="3" id="KW-1185">Reference proteome</keyword>
<comment type="caution">
    <text evidence="2">The sequence shown here is derived from an EMBL/GenBank/DDBJ whole genome shotgun (WGS) entry which is preliminary data.</text>
</comment>
<proteinExistence type="predicted"/>
<name>A0A812I5Z9_9DINO</name>
<gene>
    <name evidence="2" type="ORF">SNAT2548_LOCUS3058</name>
</gene>
<reference evidence="2" key="1">
    <citation type="submission" date="2021-02" db="EMBL/GenBank/DDBJ databases">
        <authorList>
            <person name="Dougan E. K."/>
            <person name="Rhodes N."/>
            <person name="Thang M."/>
            <person name="Chan C."/>
        </authorList>
    </citation>
    <scope>NUCLEOTIDE SEQUENCE</scope>
</reference>
<evidence type="ECO:0000313" key="3">
    <source>
        <dbReference type="Proteomes" id="UP000604046"/>
    </source>
</evidence>
<sequence length="162" mass="17826">MNRIVPHLRAVPFGRLCGGAGGYVVWPRKSSRAALLQTCQLSSRTPQQTALEYLRELDALLEDELVEEEFYELQVQRILKGAGVSDRTSLANAAEAAPALGPEIAEEDPHPGVTEEALRRAKEQLSELDELLEDELIEEEVHARQLKDILASVGAASREELG</sequence>
<accession>A0A812I5Z9</accession>
<evidence type="ECO:0000313" key="2">
    <source>
        <dbReference type="EMBL" id="CAE7024177.1"/>
    </source>
</evidence>
<dbReference type="AlphaFoldDB" id="A0A812I5Z9"/>
<organism evidence="2 3">
    <name type="scientific">Symbiodinium natans</name>
    <dbReference type="NCBI Taxonomy" id="878477"/>
    <lineage>
        <taxon>Eukaryota</taxon>
        <taxon>Sar</taxon>
        <taxon>Alveolata</taxon>
        <taxon>Dinophyceae</taxon>
        <taxon>Suessiales</taxon>
        <taxon>Symbiodiniaceae</taxon>
        <taxon>Symbiodinium</taxon>
    </lineage>
</organism>
<feature type="compositionally biased region" description="Low complexity" evidence="1">
    <location>
        <begin position="90"/>
        <end position="103"/>
    </location>
</feature>
<evidence type="ECO:0000256" key="1">
    <source>
        <dbReference type="SAM" id="MobiDB-lite"/>
    </source>
</evidence>
<dbReference type="Proteomes" id="UP000604046">
    <property type="component" value="Unassembled WGS sequence"/>
</dbReference>
<protein>
    <submittedName>
        <fullName evidence="2">Uncharacterized protein</fullName>
    </submittedName>
</protein>